<name>A0A0K1JGY7_9MICO</name>
<gene>
    <name evidence="1" type="ORF">VV02_08275</name>
</gene>
<proteinExistence type="predicted"/>
<dbReference type="Proteomes" id="UP000066480">
    <property type="component" value="Chromosome"/>
</dbReference>
<keyword evidence="2" id="KW-1185">Reference proteome</keyword>
<evidence type="ECO:0000313" key="2">
    <source>
        <dbReference type="Proteomes" id="UP000066480"/>
    </source>
</evidence>
<dbReference type="RefSeq" id="WP_052590928.1">
    <property type="nucleotide sequence ID" value="NZ_CP011112.1"/>
</dbReference>
<dbReference type="AlphaFoldDB" id="A0A0K1JGY7"/>
<evidence type="ECO:0000313" key="1">
    <source>
        <dbReference type="EMBL" id="AKU15850.1"/>
    </source>
</evidence>
<sequence>MTTTATLRLRVRHGRITTRVFWPGATRGAQRILVALLDPSAARLLCQRAQRVVLALPPTATGNDALDVARWAGAHATELGATEGAVTLIDGADVTRLIFNRTHQGDPS</sequence>
<organism evidence="1 2">
    <name type="scientific">Luteipulveratus mongoliensis</name>
    <dbReference type="NCBI Taxonomy" id="571913"/>
    <lineage>
        <taxon>Bacteria</taxon>
        <taxon>Bacillati</taxon>
        <taxon>Actinomycetota</taxon>
        <taxon>Actinomycetes</taxon>
        <taxon>Micrococcales</taxon>
        <taxon>Dermacoccaceae</taxon>
        <taxon>Luteipulveratus</taxon>
    </lineage>
</organism>
<dbReference type="KEGG" id="lmoi:VV02_08275"/>
<reference evidence="1 2" key="1">
    <citation type="submission" date="2015-03" db="EMBL/GenBank/DDBJ databases">
        <title>Luteipulveratus halotolerans sp. nov., a novel actinobacterium (Dermacoccaceae) from Sarawak, Malaysia.</title>
        <authorList>
            <person name="Juboi H."/>
            <person name="Basik A."/>
            <person name="Shamsul S.S."/>
            <person name="Arnold P."/>
            <person name="Schmitt E.K."/>
            <person name="Sanglier J.-J."/>
            <person name="Yeo T."/>
        </authorList>
    </citation>
    <scope>NUCLEOTIDE SEQUENCE [LARGE SCALE GENOMIC DNA]</scope>
    <source>
        <strain evidence="1 2">MN07-A0370</strain>
    </source>
</reference>
<protein>
    <submittedName>
        <fullName evidence="1">Uncharacterized protein</fullName>
    </submittedName>
</protein>
<dbReference type="EMBL" id="CP011112">
    <property type="protein sequence ID" value="AKU15850.1"/>
    <property type="molecule type" value="Genomic_DNA"/>
</dbReference>
<accession>A0A0K1JGY7</accession>